<protein>
    <submittedName>
        <fullName evidence="2">Conjugal transfer protein</fullName>
    </submittedName>
</protein>
<evidence type="ECO:0000313" key="3">
    <source>
        <dbReference type="Proteomes" id="UP000306912"/>
    </source>
</evidence>
<name>A0A5R8Q7G5_9FIRM</name>
<dbReference type="InParanoid" id="A0A5R8Q7G5"/>
<gene>
    <name evidence="2" type="ORF">FEZ08_11020</name>
</gene>
<dbReference type="RefSeq" id="WP_138192349.1">
    <property type="nucleotide sequence ID" value="NZ_VBWP01000013.1"/>
</dbReference>
<keyword evidence="3" id="KW-1185">Reference proteome</keyword>
<dbReference type="Gene3D" id="3.10.450.540">
    <property type="match status" value="1"/>
</dbReference>
<evidence type="ECO:0000313" key="2">
    <source>
        <dbReference type="EMBL" id="TLG71273.1"/>
    </source>
</evidence>
<reference evidence="2 3" key="1">
    <citation type="submission" date="2019-05" db="EMBL/GenBank/DDBJ databases">
        <title>Culicoidintestinum kansasii gen. nov., sp. nov. from the gastrointestinal tract of the biting midge, Culicoides sonorensis.</title>
        <authorList>
            <person name="Neupane S."/>
            <person name="Ghosh A."/>
            <person name="Gunther S."/>
            <person name="Martin K."/>
            <person name="Zurek L."/>
        </authorList>
    </citation>
    <scope>NUCLEOTIDE SEQUENCE [LARGE SCALE GENOMIC DNA]</scope>
    <source>
        <strain evidence="2 3">CS-1</strain>
    </source>
</reference>
<accession>A0A5R8Q7G5</accession>
<feature type="region of interest" description="Disordered" evidence="1">
    <location>
        <begin position="1"/>
        <end position="20"/>
    </location>
</feature>
<sequence>MSLFRKKQSQKDTPKPKKSGFNFKKLGRRIALTLVILALGFSLYGNLRINSAIRSMQEAGEAQTTTIDAGSEVVGRNVLLSMMNVDPNNSEMVKTRQTFLTGVVAPAYLDAYLPLPKSVQQVTEISVIKTDIFADTVYRVTYNVSYDVNEEHFSTYMALLIQAENFNYKVVSDPQVIGQGEMGTLYEQPFNDTLNSDLKETVKKHLTVFFEAYFGHDTSALDVLSTGIKPAYGNYTFRSLGTIQVDEKAEKIKVVVYAEEQSSGQQLRMTYTLEYKTQESGILITKID</sequence>
<organism evidence="2 3">
    <name type="scientific">Culicoidibacter larvae</name>
    <dbReference type="NCBI Taxonomy" id="2579976"/>
    <lineage>
        <taxon>Bacteria</taxon>
        <taxon>Bacillati</taxon>
        <taxon>Bacillota</taxon>
        <taxon>Culicoidibacteria</taxon>
        <taxon>Culicoidibacterales</taxon>
        <taxon>Culicoidibacteraceae</taxon>
        <taxon>Culicoidibacter</taxon>
    </lineage>
</organism>
<dbReference type="EMBL" id="VBWP01000013">
    <property type="protein sequence ID" value="TLG71273.1"/>
    <property type="molecule type" value="Genomic_DNA"/>
</dbReference>
<comment type="caution">
    <text evidence="2">The sequence shown here is derived from an EMBL/GenBank/DDBJ whole genome shotgun (WGS) entry which is preliminary data.</text>
</comment>
<dbReference type="AlphaFoldDB" id="A0A5R8Q7G5"/>
<dbReference type="Pfam" id="PF12642">
    <property type="entry name" value="TpcC"/>
    <property type="match status" value="1"/>
</dbReference>
<dbReference type="InterPro" id="IPR024735">
    <property type="entry name" value="TcpC"/>
</dbReference>
<proteinExistence type="predicted"/>
<dbReference type="Proteomes" id="UP000306912">
    <property type="component" value="Unassembled WGS sequence"/>
</dbReference>
<evidence type="ECO:0000256" key="1">
    <source>
        <dbReference type="SAM" id="MobiDB-lite"/>
    </source>
</evidence>